<dbReference type="GO" id="GO:0005737">
    <property type="term" value="C:cytoplasm"/>
    <property type="evidence" value="ECO:0007669"/>
    <property type="project" value="TreeGrafter"/>
</dbReference>
<organism evidence="1 2">
    <name type="scientific">Amphibalanus amphitrite</name>
    <name type="common">Striped barnacle</name>
    <name type="synonym">Balanus amphitrite</name>
    <dbReference type="NCBI Taxonomy" id="1232801"/>
    <lineage>
        <taxon>Eukaryota</taxon>
        <taxon>Metazoa</taxon>
        <taxon>Ecdysozoa</taxon>
        <taxon>Arthropoda</taxon>
        <taxon>Crustacea</taxon>
        <taxon>Multicrustacea</taxon>
        <taxon>Cirripedia</taxon>
        <taxon>Thoracica</taxon>
        <taxon>Thoracicalcarea</taxon>
        <taxon>Balanomorpha</taxon>
        <taxon>Balanoidea</taxon>
        <taxon>Balanidae</taxon>
        <taxon>Amphibalaninae</taxon>
        <taxon>Amphibalanus</taxon>
    </lineage>
</organism>
<gene>
    <name evidence="1" type="primary">ape2</name>
    <name evidence="1" type="ORF">FJT64_006101</name>
</gene>
<keyword evidence="2" id="KW-1185">Reference proteome</keyword>
<dbReference type="InterPro" id="IPR050344">
    <property type="entry name" value="Peptidase_M1_aminopeptidases"/>
</dbReference>
<name>A0A6A4VPE8_AMPAM</name>
<keyword evidence="1" id="KW-0378">Hydrolase</keyword>
<dbReference type="GO" id="GO:0016020">
    <property type="term" value="C:membrane"/>
    <property type="evidence" value="ECO:0007669"/>
    <property type="project" value="TreeGrafter"/>
</dbReference>
<dbReference type="GO" id="GO:0008270">
    <property type="term" value="F:zinc ion binding"/>
    <property type="evidence" value="ECO:0007669"/>
    <property type="project" value="TreeGrafter"/>
</dbReference>
<keyword evidence="1" id="KW-0031">Aminopeptidase</keyword>
<dbReference type="GO" id="GO:0043171">
    <property type="term" value="P:peptide catabolic process"/>
    <property type="evidence" value="ECO:0007669"/>
    <property type="project" value="TreeGrafter"/>
</dbReference>
<accession>A0A6A4VPE8</accession>
<dbReference type="EMBL" id="VIIS01001558">
    <property type="protein sequence ID" value="KAF0296456.1"/>
    <property type="molecule type" value="Genomic_DNA"/>
</dbReference>
<proteinExistence type="predicted"/>
<reference evidence="1 2" key="1">
    <citation type="submission" date="2019-07" db="EMBL/GenBank/DDBJ databases">
        <title>Draft genome assembly of a fouling barnacle, Amphibalanus amphitrite (Darwin, 1854): The first reference genome for Thecostraca.</title>
        <authorList>
            <person name="Kim W."/>
        </authorList>
    </citation>
    <scope>NUCLEOTIDE SEQUENCE [LARGE SCALE GENOMIC DNA]</scope>
    <source>
        <strain evidence="1">SNU_AA5</strain>
        <tissue evidence="1">Soma without cirri and trophi</tissue>
    </source>
</reference>
<dbReference type="Proteomes" id="UP000440578">
    <property type="component" value="Unassembled WGS sequence"/>
</dbReference>
<evidence type="ECO:0000313" key="1">
    <source>
        <dbReference type="EMBL" id="KAF0296456.1"/>
    </source>
</evidence>
<dbReference type="PANTHER" id="PTHR11533:SF174">
    <property type="entry name" value="PUROMYCIN-SENSITIVE AMINOPEPTIDASE-RELATED"/>
    <property type="match status" value="1"/>
</dbReference>
<dbReference type="SUPFAM" id="SSF55486">
    <property type="entry name" value="Metalloproteases ('zincins'), catalytic domain"/>
    <property type="match status" value="1"/>
</dbReference>
<dbReference type="GO" id="GO:0005615">
    <property type="term" value="C:extracellular space"/>
    <property type="evidence" value="ECO:0007669"/>
    <property type="project" value="TreeGrafter"/>
</dbReference>
<comment type="caution">
    <text evidence="1">The sequence shown here is derived from an EMBL/GenBank/DDBJ whole genome shotgun (WGS) entry which is preliminary data.</text>
</comment>
<dbReference type="GO" id="GO:0006508">
    <property type="term" value="P:proteolysis"/>
    <property type="evidence" value="ECO:0007669"/>
    <property type="project" value="TreeGrafter"/>
</dbReference>
<dbReference type="GO" id="GO:0070006">
    <property type="term" value="F:metalloaminopeptidase activity"/>
    <property type="evidence" value="ECO:0007669"/>
    <property type="project" value="TreeGrafter"/>
</dbReference>
<dbReference type="GO" id="GO:0042277">
    <property type="term" value="F:peptide binding"/>
    <property type="evidence" value="ECO:0007669"/>
    <property type="project" value="TreeGrafter"/>
</dbReference>
<sequence>MGLLVSDPLAQFDVLVSVWAPPHLVQQGQFAAQVAVSVLDFYTDYFGLPYQLPKLGQSQTQTPRTSALQMI</sequence>
<keyword evidence="1" id="KW-0645">Protease</keyword>
<evidence type="ECO:0000313" key="2">
    <source>
        <dbReference type="Proteomes" id="UP000440578"/>
    </source>
</evidence>
<dbReference type="PANTHER" id="PTHR11533">
    <property type="entry name" value="PROTEASE M1 ZINC METALLOPROTEASE"/>
    <property type="match status" value="1"/>
</dbReference>
<dbReference type="Gene3D" id="3.30.2010.30">
    <property type="match status" value="1"/>
</dbReference>
<protein>
    <submittedName>
        <fullName evidence="1">Putative aminopeptidase 2</fullName>
    </submittedName>
</protein>
<dbReference type="AlphaFoldDB" id="A0A6A4VPE8"/>